<keyword evidence="5 7" id="KW-0648">Protein biosynthesis</keyword>
<dbReference type="GO" id="GO:0005737">
    <property type="term" value="C:cytoplasm"/>
    <property type="evidence" value="ECO:0007669"/>
    <property type="project" value="UniProtKB-SubCell"/>
</dbReference>
<dbReference type="OrthoDB" id="9802326at2"/>
<dbReference type="CDD" id="cd04317">
    <property type="entry name" value="EcAspRS_like_N"/>
    <property type="match status" value="1"/>
</dbReference>
<comment type="caution">
    <text evidence="7">Lacks conserved residue(s) required for the propagation of feature annotation.</text>
</comment>
<keyword evidence="4 7" id="KW-0067">ATP-binding</keyword>
<dbReference type="EMBL" id="JPEP01000002">
    <property type="protein sequence ID" value="KEY18415.1"/>
    <property type="molecule type" value="Genomic_DNA"/>
</dbReference>
<evidence type="ECO:0000256" key="3">
    <source>
        <dbReference type="ARBA" id="ARBA00022741"/>
    </source>
</evidence>
<dbReference type="Gene3D" id="3.30.930.10">
    <property type="entry name" value="Bira Bifunctional Protein, Domain 2"/>
    <property type="match status" value="1"/>
</dbReference>
<dbReference type="InterPro" id="IPR004364">
    <property type="entry name" value="Aa-tRNA-synt_II"/>
</dbReference>
<dbReference type="GO" id="GO:0004815">
    <property type="term" value="F:aspartate-tRNA ligase activity"/>
    <property type="evidence" value="ECO:0007669"/>
    <property type="project" value="UniProtKB-UniRule"/>
</dbReference>
<dbReference type="Gene3D" id="2.40.50.140">
    <property type="entry name" value="Nucleic acid-binding proteins"/>
    <property type="match status" value="1"/>
</dbReference>
<evidence type="ECO:0000256" key="2">
    <source>
        <dbReference type="ARBA" id="ARBA00022598"/>
    </source>
</evidence>
<dbReference type="PRINTS" id="PR01042">
    <property type="entry name" value="TRNASYNTHASP"/>
</dbReference>
<proteinExistence type="inferred from homology"/>
<dbReference type="PROSITE" id="PS50862">
    <property type="entry name" value="AA_TRNA_LIGASE_II"/>
    <property type="match status" value="1"/>
</dbReference>
<feature type="binding site" evidence="7">
    <location>
        <position position="486"/>
    </location>
    <ligand>
        <name>L-aspartate</name>
        <dbReference type="ChEBI" id="CHEBI:29991"/>
    </ligand>
</feature>
<dbReference type="GO" id="GO:0006422">
    <property type="term" value="P:aspartyl-tRNA aminoacylation"/>
    <property type="evidence" value="ECO:0007669"/>
    <property type="project" value="UniProtKB-UniRule"/>
</dbReference>
<dbReference type="InterPro" id="IPR004365">
    <property type="entry name" value="NA-bd_OB_tRNA"/>
</dbReference>
<dbReference type="Proteomes" id="UP000270036">
    <property type="component" value="Chromosome"/>
</dbReference>
<protein>
    <recommendedName>
        <fullName evidence="7">Aspartate--tRNA ligase</fullName>
        <ecNumber evidence="7">6.1.1.12</ecNumber>
    </recommendedName>
    <alternativeName>
        <fullName evidence="7">Aspartyl-tRNA synthetase</fullName>
        <shortName evidence="7">AspRS</shortName>
    </alternativeName>
</protein>
<keyword evidence="6 7" id="KW-0030">Aminoacyl-tRNA synthetase</keyword>
<feature type="binding site" evidence="7">
    <location>
        <position position="479"/>
    </location>
    <ligand>
        <name>ATP</name>
        <dbReference type="ChEBI" id="CHEBI:30616"/>
    </ligand>
</feature>
<evidence type="ECO:0000256" key="5">
    <source>
        <dbReference type="ARBA" id="ARBA00022917"/>
    </source>
</evidence>
<dbReference type="EC" id="6.1.1.12" evidence="7"/>
<dbReference type="InterPro" id="IPR006195">
    <property type="entry name" value="aa-tRNA-synth_II"/>
</dbReference>
<dbReference type="STRING" id="266748.HY04_07825"/>
<evidence type="ECO:0000256" key="6">
    <source>
        <dbReference type="ARBA" id="ARBA00023146"/>
    </source>
</evidence>
<name>A0A3S4UZY0_9FLAO</name>
<feature type="domain" description="Aminoacyl-transfer RNA synthetases class-II family profile" evidence="8">
    <location>
        <begin position="144"/>
        <end position="552"/>
    </location>
</feature>
<feature type="region of interest" description="Aspartate" evidence="7">
    <location>
        <begin position="198"/>
        <end position="201"/>
    </location>
</feature>
<dbReference type="RefSeq" id="WP_034718742.1">
    <property type="nucleotide sequence ID" value="NZ_FOIX01000001.1"/>
</dbReference>
<evidence type="ECO:0000259" key="8">
    <source>
        <dbReference type="PROSITE" id="PS50862"/>
    </source>
</evidence>
<dbReference type="InterPro" id="IPR002312">
    <property type="entry name" value="Asp/Asn-tRNA-synth_IIb"/>
</dbReference>
<evidence type="ECO:0000256" key="7">
    <source>
        <dbReference type="HAMAP-Rule" id="MF_00044"/>
    </source>
</evidence>
<gene>
    <name evidence="7 10" type="primary">aspS</name>
    <name evidence="9" type="ORF">HY04_07825</name>
    <name evidence="10" type="ORF">NCTC13489_02575</name>
</gene>
<comment type="subcellular location">
    <subcellularLocation>
        <location evidence="7">Cytoplasm</location>
    </subcellularLocation>
</comment>
<dbReference type="PANTHER" id="PTHR22594:SF5">
    <property type="entry name" value="ASPARTATE--TRNA LIGASE, MITOCHONDRIAL"/>
    <property type="match status" value="1"/>
</dbReference>
<dbReference type="Pfam" id="PF02938">
    <property type="entry name" value="GAD"/>
    <property type="match status" value="1"/>
</dbReference>
<dbReference type="InterPro" id="IPR004524">
    <property type="entry name" value="Asp-tRNA-ligase_1"/>
</dbReference>
<dbReference type="InterPro" id="IPR045864">
    <property type="entry name" value="aa-tRNA-synth_II/BPL/LPL"/>
</dbReference>
<dbReference type="GO" id="GO:0005524">
    <property type="term" value="F:ATP binding"/>
    <property type="evidence" value="ECO:0007669"/>
    <property type="project" value="UniProtKB-UniRule"/>
</dbReference>
<dbReference type="SUPFAM" id="SSF55261">
    <property type="entry name" value="GAD domain-like"/>
    <property type="match status" value="1"/>
</dbReference>
<comment type="subunit">
    <text evidence="7">Homodimer.</text>
</comment>
<dbReference type="InterPro" id="IPR029351">
    <property type="entry name" value="GAD_dom"/>
</dbReference>
<dbReference type="KEGG" id="cant:NCTC13489_02575"/>
<dbReference type="EMBL" id="LR134441">
    <property type="protein sequence ID" value="VEI01157.1"/>
    <property type="molecule type" value="Genomic_DNA"/>
</dbReference>
<dbReference type="Pfam" id="PF00152">
    <property type="entry name" value="tRNA-synt_2"/>
    <property type="match status" value="1"/>
</dbReference>
<dbReference type="Proteomes" id="UP000028349">
    <property type="component" value="Unassembled WGS sequence"/>
</dbReference>
<sequence length="584" mass="66613">MFRTHTNGELTSQNIDQTVTLSGWVQTIRDKGFMIWIDLRDRYGITQLVFDADRSSAELLENANKLGREFVIQVEGKVIERVSKNPKIPTGDIEILVEKLTILNSSEVPPFTIEDQTDGGEELRMKYRYLDIRRNPVKDKLIFRHKMAQKVRNYLSDQDFIEVETPVLIKSTPEGARDFVVPSRMNPGQFYALPQSPQTFKQLLMIGGMDRYFQIVKCFRDEDLRADRQPEFTQIDCEMAFVEQEDVLQIFEGMTATLLKDIAGKEFGKFPRMTFADAMKKYGNDKPDIRFGMEFVEVNDLVKGKDFKIFDDAELVVGINVQGCAEYTRKQIDELIDWVKRPQIGANGMIWIKFQNDGTVTSSVNKFYNEEDLKKITEKFVAKPGDLIFLMSGNENKVRTQLSALRMELGNRLGLRNPKEFAPLWVVDFPLLEWDEETNRYHAMHHPFTAPKPEDVHLLETDPGKARANAYDLILNGNEIGGGSVRIFDKDLQAKMFNLLGFTKEAAEAQFGFLMNAFQYGAPPHAGLALGFDRLVAILDGNEVIRDYIAFPKNNSGRDVMIDAPSPIAGEQLDELALKVELKD</sequence>
<feature type="binding site" evidence="7">
    <location>
        <position position="174"/>
    </location>
    <ligand>
        <name>L-aspartate</name>
        <dbReference type="ChEBI" id="CHEBI:29991"/>
    </ligand>
</feature>
<dbReference type="InterPro" id="IPR047090">
    <property type="entry name" value="AspRS_core"/>
</dbReference>
<feature type="binding site" evidence="7">
    <location>
        <position position="445"/>
    </location>
    <ligand>
        <name>L-aspartate</name>
        <dbReference type="ChEBI" id="CHEBI:29991"/>
    </ligand>
</feature>
<dbReference type="InterPro" id="IPR047089">
    <property type="entry name" value="Asp-tRNA-ligase_1_N"/>
</dbReference>
<evidence type="ECO:0000313" key="11">
    <source>
        <dbReference type="Proteomes" id="UP000028349"/>
    </source>
</evidence>
<dbReference type="PANTHER" id="PTHR22594">
    <property type="entry name" value="ASPARTYL/LYSYL-TRNA SYNTHETASE"/>
    <property type="match status" value="1"/>
</dbReference>
<dbReference type="Pfam" id="PF01336">
    <property type="entry name" value="tRNA_anti-codon"/>
    <property type="match status" value="1"/>
</dbReference>
<evidence type="ECO:0000256" key="4">
    <source>
        <dbReference type="ARBA" id="ARBA00022840"/>
    </source>
</evidence>
<feature type="binding site" evidence="7">
    <location>
        <begin position="531"/>
        <end position="534"/>
    </location>
    <ligand>
        <name>ATP</name>
        <dbReference type="ChEBI" id="CHEBI:30616"/>
    </ligand>
</feature>
<evidence type="ECO:0000256" key="1">
    <source>
        <dbReference type="ARBA" id="ARBA00006303"/>
    </source>
</evidence>
<keyword evidence="11" id="KW-1185">Reference proteome</keyword>
<keyword evidence="7" id="KW-0963">Cytoplasm</keyword>
<organism evidence="10 12">
    <name type="scientific">Kaistella antarctica</name>
    <dbReference type="NCBI Taxonomy" id="266748"/>
    <lineage>
        <taxon>Bacteria</taxon>
        <taxon>Pseudomonadati</taxon>
        <taxon>Bacteroidota</taxon>
        <taxon>Flavobacteriia</taxon>
        <taxon>Flavobacteriales</taxon>
        <taxon>Weeksellaceae</taxon>
        <taxon>Chryseobacterium group</taxon>
        <taxon>Kaistella</taxon>
    </lineage>
</organism>
<dbReference type="SUPFAM" id="SSF50249">
    <property type="entry name" value="Nucleic acid-binding proteins"/>
    <property type="match status" value="1"/>
</dbReference>
<dbReference type="NCBIfam" id="TIGR00459">
    <property type="entry name" value="aspS_bact"/>
    <property type="match status" value="1"/>
</dbReference>
<evidence type="ECO:0000313" key="9">
    <source>
        <dbReference type="EMBL" id="KEY18415.1"/>
    </source>
</evidence>
<reference evidence="9 11" key="1">
    <citation type="submission" date="2014-07" db="EMBL/GenBank/DDBJ databases">
        <authorList>
            <person name="Pisani N.G."/>
            <person name="Newman J.D."/>
        </authorList>
    </citation>
    <scope>NUCLEOTIDE SEQUENCE [LARGE SCALE GENOMIC DNA]</scope>
    <source>
        <strain evidence="9 11">LMG 24720</strain>
    </source>
</reference>
<dbReference type="HAMAP" id="MF_00044">
    <property type="entry name" value="Asp_tRNA_synth_type1"/>
    <property type="match status" value="1"/>
</dbReference>
<dbReference type="Gene3D" id="3.30.1360.30">
    <property type="entry name" value="GAD-like domain"/>
    <property type="match status" value="1"/>
</dbReference>
<dbReference type="GO" id="GO:0003676">
    <property type="term" value="F:nucleic acid binding"/>
    <property type="evidence" value="ECO:0007669"/>
    <property type="project" value="InterPro"/>
</dbReference>
<dbReference type="NCBIfam" id="NF001750">
    <property type="entry name" value="PRK00476.1"/>
    <property type="match status" value="1"/>
</dbReference>
<dbReference type="InterPro" id="IPR012340">
    <property type="entry name" value="NA-bd_OB-fold"/>
</dbReference>
<comment type="function">
    <text evidence="7">Catalyzes the attachment of L-aspartate to tRNA(Asp) in a two-step reaction: L-aspartate is first activated by ATP to form Asp-AMP and then transferred to the acceptor end of tRNA(Asp).</text>
</comment>
<feature type="binding site" evidence="7">
    <location>
        <position position="229"/>
    </location>
    <ligand>
        <name>ATP</name>
        <dbReference type="ChEBI" id="CHEBI:30616"/>
    </ligand>
</feature>
<keyword evidence="2 7" id="KW-0436">Ligase</keyword>
<accession>A0A3S4UZY0</accession>
<keyword evidence="3 7" id="KW-0547">Nucleotide-binding</keyword>
<dbReference type="SUPFAM" id="SSF55681">
    <property type="entry name" value="Class II aaRS and biotin synthetases"/>
    <property type="match status" value="1"/>
</dbReference>
<comment type="catalytic activity">
    <reaction evidence="7">
        <text>tRNA(Asp) + L-aspartate + ATP = L-aspartyl-tRNA(Asp) + AMP + diphosphate</text>
        <dbReference type="Rhea" id="RHEA:19649"/>
        <dbReference type="Rhea" id="RHEA-COMP:9660"/>
        <dbReference type="Rhea" id="RHEA-COMP:9678"/>
        <dbReference type="ChEBI" id="CHEBI:29991"/>
        <dbReference type="ChEBI" id="CHEBI:30616"/>
        <dbReference type="ChEBI" id="CHEBI:33019"/>
        <dbReference type="ChEBI" id="CHEBI:78442"/>
        <dbReference type="ChEBI" id="CHEBI:78516"/>
        <dbReference type="ChEBI" id="CHEBI:456215"/>
        <dbReference type="EC" id="6.1.1.12"/>
    </reaction>
</comment>
<evidence type="ECO:0000313" key="10">
    <source>
        <dbReference type="EMBL" id="VEI01157.1"/>
    </source>
</evidence>
<reference evidence="10 12" key="2">
    <citation type="submission" date="2018-12" db="EMBL/GenBank/DDBJ databases">
        <authorList>
            <consortium name="Pathogen Informatics"/>
        </authorList>
    </citation>
    <scope>NUCLEOTIDE SEQUENCE [LARGE SCALE GENOMIC DNA]</scope>
    <source>
        <strain evidence="10 12">NCTC13489</strain>
    </source>
</reference>
<dbReference type="CDD" id="cd00777">
    <property type="entry name" value="AspRS_core"/>
    <property type="match status" value="1"/>
</dbReference>
<feature type="binding site" evidence="7">
    <location>
        <begin position="220"/>
        <end position="222"/>
    </location>
    <ligand>
        <name>ATP</name>
        <dbReference type="ChEBI" id="CHEBI:30616"/>
    </ligand>
</feature>
<dbReference type="InterPro" id="IPR004115">
    <property type="entry name" value="GAD-like_sf"/>
</dbReference>
<comment type="similarity">
    <text evidence="1 7">Belongs to the class-II aminoacyl-tRNA synthetase family. Type 1 subfamily.</text>
</comment>
<feature type="binding site" evidence="7">
    <location>
        <position position="220"/>
    </location>
    <ligand>
        <name>L-aspartate</name>
        <dbReference type="ChEBI" id="CHEBI:29991"/>
    </ligand>
</feature>
<evidence type="ECO:0000313" key="12">
    <source>
        <dbReference type="Proteomes" id="UP000270036"/>
    </source>
</evidence>
<dbReference type="AlphaFoldDB" id="A0A3S4UZY0"/>